<evidence type="ECO:0000256" key="7">
    <source>
        <dbReference type="ARBA" id="ARBA00023136"/>
    </source>
</evidence>
<feature type="transmembrane region" description="Helical" evidence="8">
    <location>
        <begin position="65"/>
        <end position="82"/>
    </location>
</feature>
<dbReference type="PANTHER" id="PTHR30472:SF67">
    <property type="entry name" value="PERMEASE OF ABC TRANSPORTER-RELATED"/>
    <property type="match status" value="1"/>
</dbReference>
<feature type="transmembrane region" description="Helical" evidence="8">
    <location>
        <begin position="156"/>
        <end position="175"/>
    </location>
</feature>
<keyword evidence="4" id="KW-1003">Cell membrane</keyword>
<dbReference type="Proteomes" id="UP001285263">
    <property type="component" value="Unassembled WGS sequence"/>
</dbReference>
<feature type="transmembrane region" description="Helical" evidence="8">
    <location>
        <begin position="94"/>
        <end position="114"/>
    </location>
</feature>
<feature type="transmembrane region" description="Helical" evidence="8">
    <location>
        <begin position="246"/>
        <end position="269"/>
    </location>
</feature>
<comment type="subcellular location">
    <subcellularLocation>
        <location evidence="1">Cell membrane</location>
        <topology evidence="1">Multi-pass membrane protein</topology>
    </subcellularLocation>
</comment>
<dbReference type="PROSITE" id="PS51257">
    <property type="entry name" value="PROKAR_LIPOPROTEIN"/>
    <property type="match status" value="1"/>
</dbReference>
<name>A0ABU5DH10_9BURK</name>
<dbReference type="InterPro" id="IPR000522">
    <property type="entry name" value="ABC_transptr_permease_BtuC"/>
</dbReference>
<feature type="chain" id="PRO_5045961731" evidence="9">
    <location>
        <begin position="21"/>
        <end position="337"/>
    </location>
</feature>
<organism evidence="10 11">
    <name type="scientific">Roseateles agri</name>
    <dbReference type="NCBI Taxonomy" id="3098619"/>
    <lineage>
        <taxon>Bacteria</taxon>
        <taxon>Pseudomonadati</taxon>
        <taxon>Pseudomonadota</taxon>
        <taxon>Betaproteobacteria</taxon>
        <taxon>Burkholderiales</taxon>
        <taxon>Sphaerotilaceae</taxon>
        <taxon>Roseateles</taxon>
    </lineage>
</organism>
<reference evidence="10 11" key="1">
    <citation type="submission" date="2023-11" db="EMBL/GenBank/DDBJ databases">
        <title>Paucibacter sp. nov., isolated from fresh soil in Korea.</title>
        <authorList>
            <person name="Le N.T.T."/>
        </authorList>
    </citation>
    <scope>NUCLEOTIDE SEQUENCE [LARGE SCALE GENOMIC DNA]</scope>
    <source>
        <strain evidence="10 11">R3-3</strain>
    </source>
</reference>
<protein>
    <submittedName>
        <fullName evidence="10">Iron ABC transporter permease</fullName>
    </submittedName>
</protein>
<evidence type="ECO:0000313" key="11">
    <source>
        <dbReference type="Proteomes" id="UP001285263"/>
    </source>
</evidence>
<feature type="transmembrane region" description="Helical" evidence="8">
    <location>
        <begin position="120"/>
        <end position="144"/>
    </location>
</feature>
<dbReference type="Pfam" id="PF01032">
    <property type="entry name" value="FecCD"/>
    <property type="match status" value="1"/>
</dbReference>
<dbReference type="CDD" id="cd06550">
    <property type="entry name" value="TM_ABC_iron-siderophores_like"/>
    <property type="match status" value="1"/>
</dbReference>
<feature type="transmembrane region" description="Helical" evidence="8">
    <location>
        <begin position="313"/>
        <end position="333"/>
    </location>
</feature>
<evidence type="ECO:0000256" key="9">
    <source>
        <dbReference type="SAM" id="SignalP"/>
    </source>
</evidence>
<evidence type="ECO:0000256" key="6">
    <source>
        <dbReference type="ARBA" id="ARBA00022989"/>
    </source>
</evidence>
<evidence type="ECO:0000256" key="1">
    <source>
        <dbReference type="ARBA" id="ARBA00004651"/>
    </source>
</evidence>
<dbReference type="PANTHER" id="PTHR30472">
    <property type="entry name" value="FERRIC ENTEROBACTIN TRANSPORT SYSTEM PERMEASE PROTEIN"/>
    <property type="match status" value="1"/>
</dbReference>
<evidence type="ECO:0000256" key="3">
    <source>
        <dbReference type="ARBA" id="ARBA00022448"/>
    </source>
</evidence>
<keyword evidence="9" id="KW-0732">Signal</keyword>
<dbReference type="Gene3D" id="1.10.3470.10">
    <property type="entry name" value="ABC transporter involved in vitamin B12 uptake, BtuC"/>
    <property type="match status" value="1"/>
</dbReference>
<feature type="transmembrane region" description="Helical" evidence="8">
    <location>
        <begin position="195"/>
        <end position="216"/>
    </location>
</feature>
<feature type="transmembrane region" description="Helical" evidence="8">
    <location>
        <begin position="281"/>
        <end position="301"/>
    </location>
</feature>
<evidence type="ECO:0000256" key="4">
    <source>
        <dbReference type="ARBA" id="ARBA00022475"/>
    </source>
</evidence>
<keyword evidence="7 8" id="KW-0472">Membrane</keyword>
<comment type="caution">
    <text evidence="10">The sequence shown here is derived from an EMBL/GenBank/DDBJ whole genome shotgun (WGS) entry which is preliminary data.</text>
</comment>
<evidence type="ECO:0000313" key="10">
    <source>
        <dbReference type="EMBL" id="MDY0745571.1"/>
    </source>
</evidence>
<accession>A0ABU5DH10</accession>
<dbReference type="InterPro" id="IPR037294">
    <property type="entry name" value="ABC_BtuC-like"/>
</dbReference>
<proteinExistence type="inferred from homology"/>
<evidence type="ECO:0000256" key="5">
    <source>
        <dbReference type="ARBA" id="ARBA00022692"/>
    </source>
</evidence>
<keyword evidence="6 8" id="KW-1133">Transmembrane helix</keyword>
<comment type="similarity">
    <text evidence="2">Belongs to the binding-protein-dependent transport system permease family. FecCD subfamily.</text>
</comment>
<dbReference type="EMBL" id="JAXCLA010000004">
    <property type="protein sequence ID" value="MDY0745571.1"/>
    <property type="molecule type" value="Genomic_DNA"/>
</dbReference>
<sequence>MQLRALAPGLLLALACVATASVVVGATPVSLAQLGHSLQVLLAHADPTGWSMTDRIVLDLRMPRTLLAVLVGAGLALVGALLQTTTRNELSDPFLFGLSSGSAAGAVAVITLSGELASAMGIWALPLAAFAGGMTSAAVVLLLLRRFRSHAPEQMILAGLSVSFLFTALTYYFIFLGDQRAAQSVLHWTMGGLGAARWDSLFVPLAGLLALAVFAWRRLPALDAMLAGENTAHSLGIDPQRLRVQVFIACAFATACFVAVSGVIGFVGLMVPHLARRLAGALHRGVLLLSALMGATLLLLSDLLSRTVLAPQELPVGIVTAGVGALFVMRNLFVHAE</sequence>
<keyword evidence="3" id="KW-0813">Transport</keyword>
<feature type="signal peptide" evidence="9">
    <location>
        <begin position="1"/>
        <end position="20"/>
    </location>
</feature>
<keyword evidence="5 8" id="KW-0812">Transmembrane</keyword>
<dbReference type="RefSeq" id="WP_320423836.1">
    <property type="nucleotide sequence ID" value="NZ_JAXCLA010000004.1"/>
</dbReference>
<dbReference type="SUPFAM" id="SSF81345">
    <property type="entry name" value="ABC transporter involved in vitamin B12 uptake, BtuC"/>
    <property type="match status" value="1"/>
</dbReference>
<gene>
    <name evidence="10" type="ORF">SNE35_13710</name>
</gene>
<evidence type="ECO:0000256" key="8">
    <source>
        <dbReference type="SAM" id="Phobius"/>
    </source>
</evidence>
<evidence type="ECO:0000256" key="2">
    <source>
        <dbReference type="ARBA" id="ARBA00007935"/>
    </source>
</evidence>
<keyword evidence="11" id="KW-1185">Reference proteome</keyword>